<feature type="compositionally biased region" description="Acidic residues" evidence="1">
    <location>
        <begin position="38"/>
        <end position="50"/>
    </location>
</feature>
<dbReference type="Proteomes" id="UP000717328">
    <property type="component" value="Unassembled WGS sequence"/>
</dbReference>
<evidence type="ECO:0000313" key="3">
    <source>
        <dbReference type="Proteomes" id="UP000717328"/>
    </source>
</evidence>
<feature type="region of interest" description="Disordered" evidence="1">
    <location>
        <begin position="17"/>
        <end position="84"/>
    </location>
</feature>
<evidence type="ECO:0000256" key="1">
    <source>
        <dbReference type="SAM" id="MobiDB-lite"/>
    </source>
</evidence>
<name>A0A9P7K1L7_9AGAR</name>
<gene>
    <name evidence="2" type="ORF">H0H81_010356</name>
</gene>
<protein>
    <submittedName>
        <fullName evidence="2">Uncharacterized protein</fullName>
    </submittedName>
</protein>
<reference evidence="2" key="1">
    <citation type="submission" date="2021-02" db="EMBL/GenBank/DDBJ databases">
        <authorList>
            <person name="Nieuwenhuis M."/>
            <person name="Van De Peppel L.J.J."/>
        </authorList>
    </citation>
    <scope>NUCLEOTIDE SEQUENCE</scope>
    <source>
        <strain evidence="2">D49</strain>
    </source>
</reference>
<reference evidence="2" key="2">
    <citation type="submission" date="2021-10" db="EMBL/GenBank/DDBJ databases">
        <title>Phylogenomics reveals ancestral predisposition of the termite-cultivated fungus Termitomyces towards a domesticated lifestyle.</title>
        <authorList>
            <person name="Auxier B."/>
            <person name="Grum-Grzhimaylo A."/>
            <person name="Cardenas M.E."/>
            <person name="Lodge J.D."/>
            <person name="Laessoe T."/>
            <person name="Pedersen O."/>
            <person name="Smith M.E."/>
            <person name="Kuyper T.W."/>
            <person name="Franco-Molano E.A."/>
            <person name="Baroni T.J."/>
            <person name="Aanen D.K."/>
        </authorList>
    </citation>
    <scope>NUCLEOTIDE SEQUENCE</scope>
    <source>
        <strain evidence="2">D49</strain>
    </source>
</reference>
<organism evidence="2 3">
    <name type="scientific">Sphagnurus paluster</name>
    <dbReference type="NCBI Taxonomy" id="117069"/>
    <lineage>
        <taxon>Eukaryota</taxon>
        <taxon>Fungi</taxon>
        <taxon>Dikarya</taxon>
        <taxon>Basidiomycota</taxon>
        <taxon>Agaricomycotina</taxon>
        <taxon>Agaricomycetes</taxon>
        <taxon>Agaricomycetidae</taxon>
        <taxon>Agaricales</taxon>
        <taxon>Tricholomatineae</taxon>
        <taxon>Lyophyllaceae</taxon>
        <taxon>Sphagnurus</taxon>
    </lineage>
</organism>
<dbReference type="AlphaFoldDB" id="A0A9P7K1L7"/>
<feature type="non-terminal residue" evidence="2">
    <location>
        <position position="1"/>
    </location>
</feature>
<dbReference type="EMBL" id="JABCKI010008945">
    <property type="protein sequence ID" value="KAG5633164.1"/>
    <property type="molecule type" value="Genomic_DNA"/>
</dbReference>
<evidence type="ECO:0000313" key="2">
    <source>
        <dbReference type="EMBL" id="KAG5633164.1"/>
    </source>
</evidence>
<comment type="caution">
    <text evidence="2">The sequence shown here is derived from an EMBL/GenBank/DDBJ whole genome shotgun (WGS) entry which is preliminary data.</text>
</comment>
<proteinExistence type="predicted"/>
<sequence>IDLGTTMEHLRQLAETAGTAIISTGPDEDPDEEHRDELDEPDDDEIDMEAEGGGTEADLEHDVGAEDGEDGAEDFHDQAGYADL</sequence>
<keyword evidence="3" id="KW-1185">Reference proteome</keyword>
<accession>A0A9P7K1L7</accession>